<protein>
    <recommendedName>
        <fullName evidence="1">Dipeptidase</fullName>
        <ecNumber evidence="1">3.4.-.-</ecNumber>
    </recommendedName>
</protein>
<dbReference type="Gene3D" id="3.60.60.10">
    <property type="entry name" value="Penicillin V Acylase, Chain A"/>
    <property type="match status" value="1"/>
</dbReference>
<comment type="caution">
    <text evidence="3">The sequence shown here is derived from an EMBL/GenBank/DDBJ whole genome shotgun (WGS) entry which is preliminary data.</text>
</comment>
<evidence type="ECO:0000256" key="2">
    <source>
        <dbReference type="SAM" id="SignalP"/>
    </source>
</evidence>
<keyword evidence="1" id="KW-0378">Hydrolase</keyword>
<sequence>MKRKWMVLAACAALLTATTSDACTSFLVGKKASADGSVMITYAADSHNLYGELYHWPAAKWPKGSMLEIREWDSNKPLGKIPQVEETYNVVGNMNEHQVAITESTFGGRPELEDSTGIMDYGSLIYVALQRAKSAREAIHIMTSLVKEHGYYSSGESFSIADKNEAWIMEMIGKGVGNKGAVWVAIRIPDDCISAHANQSRIHQIPFDDKENCMYSPDVVSFAREKGYFNGKDKDFSFTKAYCPYDFSALRGCEARVWAFMRKYDKSLDAYLPFLKGESDKPMPLYVKADRKLTLQDVKNGMRDHYEGTEFCMTNDAGMGPYKVPYRWRPMTFKVDGQEYVNERAIATQQTGFVLCAQLRNWLPDAIGGVLWFGVDDAATAVFTPMYGSIKETPECFRVGNGDMMTFSWTSAFWIHNWVANMAYSKYSFMIEDIKPVQKELELGFEAMQPSIDKAAADMYAKNPEEAVKFLTWYSTTEANRSTARWKQLGEYLVVKYIDGNVKKEVNGKFMQNGYGLSASPNFPGYDETYYRSIVNSAGERLKVK</sequence>
<evidence type="ECO:0000313" key="4">
    <source>
        <dbReference type="Proteomes" id="UP000574332"/>
    </source>
</evidence>
<keyword evidence="2" id="KW-0732">Signal</keyword>
<dbReference type="PANTHER" id="PTHR12994">
    <property type="entry name" value="SECERNIN"/>
    <property type="match status" value="1"/>
</dbReference>
<dbReference type="EMBL" id="JACCCY010000001">
    <property type="protein sequence ID" value="NYI48173.1"/>
    <property type="molecule type" value="Genomic_DNA"/>
</dbReference>
<evidence type="ECO:0000313" key="3">
    <source>
        <dbReference type="EMBL" id="NYI48173.1"/>
    </source>
</evidence>
<evidence type="ECO:0000256" key="1">
    <source>
        <dbReference type="RuleBase" id="RU364089"/>
    </source>
</evidence>
<dbReference type="GO" id="GO:0016805">
    <property type="term" value="F:dipeptidase activity"/>
    <property type="evidence" value="ECO:0007669"/>
    <property type="project" value="UniProtKB-KW"/>
</dbReference>
<dbReference type="EC" id="3.4.-.-" evidence="1"/>
<dbReference type="AlphaFoldDB" id="A0A8E2D3V3"/>
<feature type="signal peptide" evidence="2">
    <location>
        <begin position="1"/>
        <end position="22"/>
    </location>
</feature>
<gene>
    <name evidence="3" type="ORF">F5613_000218</name>
</gene>
<keyword evidence="4" id="KW-1185">Reference proteome</keyword>
<dbReference type="InterPro" id="IPR005322">
    <property type="entry name" value="Peptidase_C69"/>
</dbReference>
<dbReference type="GO" id="GO:0070004">
    <property type="term" value="F:cysteine-type exopeptidase activity"/>
    <property type="evidence" value="ECO:0007669"/>
    <property type="project" value="InterPro"/>
</dbReference>
<name>A0A8E2D3V3_9PORP</name>
<dbReference type="Proteomes" id="UP000574332">
    <property type="component" value="Unassembled WGS sequence"/>
</dbReference>
<dbReference type="GO" id="GO:0006508">
    <property type="term" value="P:proteolysis"/>
    <property type="evidence" value="ECO:0007669"/>
    <property type="project" value="UniProtKB-KW"/>
</dbReference>
<feature type="chain" id="PRO_5034140808" description="Dipeptidase" evidence="2">
    <location>
        <begin position="23"/>
        <end position="545"/>
    </location>
</feature>
<dbReference type="PANTHER" id="PTHR12994:SF17">
    <property type="entry name" value="LD30995P"/>
    <property type="match status" value="1"/>
</dbReference>
<dbReference type="RefSeq" id="WP_179398341.1">
    <property type="nucleotide sequence ID" value="NZ_JACCCY010000001.1"/>
</dbReference>
<dbReference type="Pfam" id="PF03577">
    <property type="entry name" value="Peptidase_C69"/>
    <property type="match status" value="2"/>
</dbReference>
<comment type="catalytic activity">
    <reaction evidence="1">
        <text>an L-aminoacyl-L-amino acid + H2O = 2 an L-alpha-amino acid</text>
        <dbReference type="Rhea" id="RHEA:48940"/>
        <dbReference type="ChEBI" id="CHEBI:15377"/>
        <dbReference type="ChEBI" id="CHEBI:59869"/>
        <dbReference type="ChEBI" id="CHEBI:77460"/>
    </reaction>
</comment>
<accession>A0A8E2D3V3</accession>
<keyword evidence="1" id="KW-0224">Dipeptidase</keyword>
<proteinExistence type="inferred from homology"/>
<keyword evidence="1" id="KW-0645">Protease</keyword>
<reference evidence="3 4" key="1">
    <citation type="submission" date="2020-07" db="EMBL/GenBank/DDBJ databases">
        <title>Genomic Encyclopedia of Type Strains, Phase IV (KMG-IV): sequencing the most valuable type-strain genomes for metagenomic binning, comparative biology and taxonomic classification.</title>
        <authorList>
            <person name="Goeker M."/>
        </authorList>
    </citation>
    <scope>NUCLEOTIDE SEQUENCE [LARGE SCALE GENOMIC DNA]</scope>
    <source>
        <strain evidence="3 4">DSM 23697</strain>
    </source>
</reference>
<organism evidence="3 4">
    <name type="scientific">Macellibacteroides fermentans</name>
    <dbReference type="NCBI Taxonomy" id="879969"/>
    <lineage>
        <taxon>Bacteria</taxon>
        <taxon>Pseudomonadati</taxon>
        <taxon>Bacteroidota</taxon>
        <taxon>Bacteroidia</taxon>
        <taxon>Bacteroidales</taxon>
        <taxon>Porphyromonadaceae</taxon>
        <taxon>Macellibacteroides</taxon>
    </lineage>
</organism>
<comment type="similarity">
    <text evidence="1">Belongs to the peptidase C69 family.</text>
</comment>